<feature type="region of interest" description="Disordered" evidence="1">
    <location>
        <begin position="68"/>
        <end position="107"/>
    </location>
</feature>
<accession>A0ABV7NYI2</accession>
<name>A0ABV7NYI2_9PSEU</name>
<evidence type="ECO:0000313" key="2">
    <source>
        <dbReference type="EMBL" id="MFC3450805.1"/>
    </source>
</evidence>
<sequence>MPVRIAWMAWCTALAWVLADSSALNGLELRPEPIRSTARVAYPALFAALRNDRVSGRPDVQILAGRLGGGRPRWGEHRAGAQQSRRRGDEATQEQTHKNLHIPLWDN</sequence>
<gene>
    <name evidence="2" type="ORF">ACFOSH_15335</name>
</gene>
<proteinExistence type="predicted"/>
<organism evidence="2 3">
    <name type="scientific">Amycolatopsis speibonae</name>
    <dbReference type="NCBI Taxonomy" id="1450224"/>
    <lineage>
        <taxon>Bacteria</taxon>
        <taxon>Bacillati</taxon>
        <taxon>Actinomycetota</taxon>
        <taxon>Actinomycetes</taxon>
        <taxon>Pseudonocardiales</taxon>
        <taxon>Pseudonocardiaceae</taxon>
        <taxon>Amycolatopsis</taxon>
    </lineage>
</organism>
<evidence type="ECO:0000313" key="3">
    <source>
        <dbReference type="Proteomes" id="UP001595645"/>
    </source>
</evidence>
<protein>
    <submittedName>
        <fullName evidence="2">Uncharacterized protein</fullName>
    </submittedName>
</protein>
<comment type="caution">
    <text evidence="2">The sequence shown here is derived from an EMBL/GenBank/DDBJ whole genome shotgun (WGS) entry which is preliminary data.</text>
</comment>
<dbReference type="Proteomes" id="UP001595645">
    <property type="component" value="Unassembled WGS sequence"/>
</dbReference>
<dbReference type="RefSeq" id="WP_378239667.1">
    <property type="nucleotide sequence ID" value="NZ_JBHRWK010000021.1"/>
</dbReference>
<reference evidence="3" key="1">
    <citation type="journal article" date="2019" name="Int. J. Syst. Evol. Microbiol.">
        <title>The Global Catalogue of Microorganisms (GCM) 10K type strain sequencing project: providing services to taxonomists for standard genome sequencing and annotation.</title>
        <authorList>
            <consortium name="The Broad Institute Genomics Platform"/>
            <consortium name="The Broad Institute Genome Sequencing Center for Infectious Disease"/>
            <person name="Wu L."/>
            <person name="Ma J."/>
        </authorList>
    </citation>
    <scope>NUCLEOTIDE SEQUENCE [LARGE SCALE GENOMIC DNA]</scope>
    <source>
        <strain evidence="3">CGMCC 4.7676</strain>
    </source>
</reference>
<evidence type="ECO:0000256" key="1">
    <source>
        <dbReference type="SAM" id="MobiDB-lite"/>
    </source>
</evidence>
<keyword evidence="3" id="KW-1185">Reference proteome</keyword>
<dbReference type="EMBL" id="JBHRWK010000021">
    <property type="protein sequence ID" value="MFC3450805.1"/>
    <property type="molecule type" value="Genomic_DNA"/>
</dbReference>